<dbReference type="InterPro" id="IPR029056">
    <property type="entry name" value="Ribokinase-like"/>
</dbReference>
<comment type="catalytic activity">
    <reaction evidence="9">
        <text>D-ribose + ATP = D-ribose 5-phosphate + ADP + H(+)</text>
        <dbReference type="Rhea" id="RHEA:13697"/>
        <dbReference type="ChEBI" id="CHEBI:15378"/>
        <dbReference type="ChEBI" id="CHEBI:30616"/>
        <dbReference type="ChEBI" id="CHEBI:47013"/>
        <dbReference type="ChEBI" id="CHEBI:78346"/>
        <dbReference type="ChEBI" id="CHEBI:456216"/>
        <dbReference type="EC" id="2.7.1.15"/>
    </reaction>
</comment>
<dbReference type="EC" id="2.7.1.15" evidence="9"/>
<organism evidence="11 12">
    <name type="scientific">Aureimonas glaciei</name>
    <dbReference type="NCBI Taxonomy" id="1776957"/>
    <lineage>
        <taxon>Bacteria</taxon>
        <taxon>Pseudomonadati</taxon>
        <taxon>Pseudomonadota</taxon>
        <taxon>Alphaproteobacteria</taxon>
        <taxon>Hyphomicrobiales</taxon>
        <taxon>Aurantimonadaceae</taxon>
        <taxon>Aureimonas</taxon>
    </lineage>
</organism>
<dbReference type="GO" id="GO:0004747">
    <property type="term" value="F:ribokinase activity"/>
    <property type="evidence" value="ECO:0007669"/>
    <property type="project" value="UniProtKB-UniRule"/>
</dbReference>
<dbReference type="EMBL" id="BMJJ01000001">
    <property type="protein sequence ID" value="GGD05070.1"/>
    <property type="molecule type" value="Genomic_DNA"/>
</dbReference>
<dbReference type="PRINTS" id="PR00990">
    <property type="entry name" value="RIBOKINASE"/>
</dbReference>
<comment type="subcellular location">
    <subcellularLocation>
        <location evidence="9">Cytoplasm</location>
    </subcellularLocation>
</comment>
<feature type="binding site" evidence="9">
    <location>
        <position position="295"/>
    </location>
    <ligand>
        <name>K(+)</name>
        <dbReference type="ChEBI" id="CHEBI:29103"/>
    </ligand>
</feature>
<feature type="binding site" evidence="9">
    <location>
        <begin position="22"/>
        <end position="24"/>
    </location>
    <ligand>
        <name>substrate</name>
    </ligand>
</feature>
<evidence type="ECO:0000256" key="8">
    <source>
        <dbReference type="ARBA" id="ARBA00023277"/>
    </source>
</evidence>
<comment type="caution">
    <text evidence="11">The sequence shown here is derived from an EMBL/GenBank/DDBJ whole genome shotgun (WGS) entry which is preliminary data.</text>
</comment>
<comment type="function">
    <text evidence="9">Catalyzes the phosphorylation of ribose at O-5 in a reaction requiring ATP and magnesium. The resulting D-ribose-5-phosphate can then be used either for sythesis of nucleotides, histidine, and tryptophan, or as a component of the pentose phosphate pathway.</text>
</comment>
<keyword evidence="9" id="KW-0963">Cytoplasm</keyword>
<keyword evidence="3 9" id="KW-0547">Nucleotide-binding</keyword>
<comment type="similarity">
    <text evidence="9">Belongs to the carbohydrate kinase PfkB family. Ribokinase subfamily.</text>
</comment>
<sequence length="320" mass="33418">MTRLPFIAWEASGMILIFGSINVDLVARVDQIARPGETVLSPGYEVFYGGKGANQAVAAARSAPSGTSVSMCGAVGKDTFGDGCRANFATEGVDASLLQVVDAPTGCAFISVDARGENAITVASGANYALDAGKVDPKALNDVRVAVLQMEVPLVENLRIARRLRSTEAIVILNFAPARADLPGDELGELLGLIDYLVVNEHEASTLHDALPRSHVDDSTLAEHLRVSVIVTLGAKGVELHAPEQEVWRCDAGSVEVIDTTGAGDTFVGILASGLDADWPIRASIKRAAVGASLSCTKLGAQAAMPLLVDLNETSDVWAV</sequence>
<feature type="binding site" evidence="9">
    <location>
        <position position="261"/>
    </location>
    <ligand>
        <name>K(+)</name>
        <dbReference type="ChEBI" id="CHEBI:29103"/>
    </ligand>
</feature>
<feature type="domain" description="Carbohydrate kinase PfkB" evidence="10">
    <location>
        <begin position="14"/>
        <end position="306"/>
    </location>
</feature>
<keyword evidence="6 9" id="KW-0460">Magnesium</keyword>
<keyword evidence="2 9" id="KW-0479">Metal-binding</keyword>
<feature type="binding site" evidence="9">
    <location>
        <position position="300"/>
    </location>
    <ligand>
        <name>K(+)</name>
        <dbReference type="ChEBI" id="CHEBI:29103"/>
    </ligand>
</feature>
<feature type="binding site" evidence="9">
    <location>
        <position position="298"/>
    </location>
    <ligand>
        <name>K(+)</name>
        <dbReference type="ChEBI" id="CHEBI:29103"/>
    </ligand>
</feature>
<evidence type="ECO:0000256" key="9">
    <source>
        <dbReference type="HAMAP-Rule" id="MF_01987"/>
    </source>
</evidence>
<dbReference type="InterPro" id="IPR002139">
    <property type="entry name" value="Ribo/fructo_kinase"/>
</dbReference>
<protein>
    <recommendedName>
        <fullName evidence="9">Ribokinase</fullName>
        <shortName evidence="9">RK</shortName>
        <ecNumber evidence="9">2.7.1.15</ecNumber>
    </recommendedName>
</protein>
<dbReference type="Pfam" id="PF00294">
    <property type="entry name" value="PfkB"/>
    <property type="match status" value="1"/>
</dbReference>
<dbReference type="InterPro" id="IPR011877">
    <property type="entry name" value="Ribokinase"/>
</dbReference>
<feature type="binding site" evidence="9">
    <location>
        <begin position="50"/>
        <end position="54"/>
    </location>
    <ligand>
        <name>substrate</name>
    </ligand>
</feature>
<evidence type="ECO:0000313" key="12">
    <source>
        <dbReference type="Proteomes" id="UP000613160"/>
    </source>
</evidence>
<dbReference type="PANTHER" id="PTHR10584:SF166">
    <property type="entry name" value="RIBOKINASE"/>
    <property type="match status" value="1"/>
</dbReference>
<feature type="binding site" evidence="9">
    <location>
        <begin position="264"/>
        <end position="265"/>
    </location>
    <ligand>
        <name>ATP</name>
        <dbReference type="ChEBI" id="CHEBI:30616"/>
    </ligand>
</feature>
<feature type="active site" description="Proton acceptor" evidence="9">
    <location>
        <position position="265"/>
    </location>
</feature>
<dbReference type="CDD" id="cd01174">
    <property type="entry name" value="ribokinase"/>
    <property type="match status" value="1"/>
</dbReference>
<keyword evidence="4 9" id="KW-0418">Kinase</keyword>
<evidence type="ECO:0000256" key="4">
    <source>
        <dbReference type="ARBA" id="ARBA00022777"/>
    </source>
</evidence>
<dbReference type="Proteomes" id="UP000613160">
    <property type="component" value="Unassembled WGS sequence"/>
</dbReference>
<feature type="binding site" evidence="9">
    <location>
        <position position="265"/>
    </location>
    <ligand>
        <name>substrate</name>
    </ligand>
</feature>
<dbReference type="HAMAP" id="MF_01987">
    <property type="entry name" value="Ribokinase"/>
    <property type="match status" value="1"/>
</dbReference>
<dbReference type="GO" id="GO:0005524">
    <property type="term" value="F:ATP binding"/>
    <property type="evidence" value="ECO:0007669"/>
    <property type="project" value="UniProtKB-UniRule"/>
</dbReference>
<feature type="binding site" evidence="9">
    <location>
        <position position="151"/>
    </location>
    <ligand>
        <name>substrate</name>
    </ligand>
</feature>
<evidence type="ECO:0000256" key="6">
    <source>
        <dbReference type="ARBA" id="ARBA00022842"/>
    </source>
</evidence>
<evidence type="ECO:0000259" key="10">
    <source>
        <dbReference type="Pfam" id="PF00294"/>
    </source>
</evidence>
<evidence type="ECO:0000256" key="1">
    <source>
        <dbReference type="ARBA" id="ARBA00022679"/>
    </source>
</evidence>
<comment type="caution">
    <text evidence="9">Lacks conserved residue(s) required for the propagation of feature annotation.</text>
</comment>
<keyword evidence="8 9" id="KW-0119">Carbohydrate metabolism</keyword>
<dbReference type="Gene3D" id="3.40.1190.20">
    <property type="match status" value="1"/>
</dbReference>
<comment type="cofactor">
    <cofactor evidence="9">
        <name>Mg(2+)</name>
        <dbReference type="ChEBI" id="CHEBI:18420"/>
    </cofactor>
    <text evidence="9">Requires a divalent cation, most likely magnesium in vivo, as an electrophilic catalyst to aid phosphoryl group transfer. It is the chelate of the metal and the nucleotide that is the actual substrate.</text>
</comment>
<keyword evidence="12" id="KW-1185">Reference proteome</keyword>
<feature type="binding site" evidence="9">
    <location>
        <position position="200"/>
    </location>
    <ligand>
        <name>ATP</name>
        <dbReference type="ChEBI" id="CHEBI:30616"/>
    </ligand>
</feature>
<dbReference type="GO" id="GO:0005829">
    <property type="term" value="C:cytosol"/>
    <property type="evidence" value="ECO:0007669"/>
    <property type="project" value="TreeGrafter"/>
</dbReference>
<dbReference type="PANTHER" id="PTHR10584">
    <property type="entry name" value="SUGAR KINASE"/>
    <property type="match status" value="1"/>
</dbReference>
<proteinExistence type="inferred from homology"/>
<dbReference type="GO" id="GO:0046872">
    <property type="term" value="F:metal ion binding"/>
    <property type="evidence" value="ECO:0007669"/>
    <property type="project" value="UniProtKB-KW"/>
</dbReference>
<dbReference type="AlphaFoldDB" id="A0A917D707"/>
<accession>A0A917D707</accession>
<comment type="activity regulation">
    <text evidence="9">Activated by a monovalent cation that binds near, but not in, the active site. The most likely occupant of the site in vivo is potassium. Ion binding induces a conformational change that may alter substrate affinity.</text>
</comment>
<keyword evidence="1 9" id="KW-0808">Transferase</keyword>
<name>A0A917D707_9HYPH</name>
<evidence type="ECO:0000256" key="3">
    <source>
        <dbReference type="ARBA" id="ARBA00022741"/>
    </source>
</evidence>
<comment type="subunit">
    <text evidence="9">Homodimer.</text>
</comment>
<evidence type="ECO:0000256" key="2">
    <source>
        <dbReference type="ARBA" id="ARBA00022723"/>
    </source>
</evidence>
<dbReference type="SUPFAM" id="SSF53613">
    <property type="entry name" value="Ribokinase-like"/>
    <property type="match status" value="1"/>
</dbReference>
<comment type="pathway">
    <text evidence="9">Carbohydrate metabolism; D-ribose degradation; D-ribose 5-phosphate from beta-D-ribopyranose: step 2/2.</text>
</comment>
<evidence type="ECO:0000313" key="11">
    <source>
        <dbReference type="EMBL" id="GGD05070.1"/>
    </source>
</evidence>
<keyword evidence="7 9" id="KW-0630">Potassium</keyword>
<dbReference type="InterPro" id="IPR011611">
    <property type="entry name" value="PfkB_dom"/>
</dbReference>
<feature type="binding site" evidence="9">
    <location>
        <begin position="232"/>
        <end position="237"/>
    </location>
    <ligand>
        <name>ATP</name>
        <dbReference type="ChEBI" id="CHEBI:30616"/>
    </ligand>
</feature>
<reference evidence="11" key="1">
    <citation type="journal article" date="2014" name="Int. J. Syst. Evol. Microbiol.">
        <title>Complete genome sequence of Corynebacterium casei LMG S-19264T (=DSM 44701T), isolated from a smear-ripened cheese.</title>
        <authorList>
            <consortium name="US DOE Joint Genome Institute (JGI-PGF)"/>
            <person name="Walter F."/>
            <person name="Albersmeier A."/>
            <person name="Kalinowski J."/>
            <person name="Ruckert C."/>
        </authorList>
    </citation>
    <scope>NUCLEOTIDE SEQUENCE</scope>
    <source>
        <strain evidence="11">CGMCC 1.15493</strain>
    </source>
</reference>
<keyword evidence="5 9" id="KW-0067">ATP-binding</keyword>
<evidence type="ECO:0000256" key="5">
    <source>
        <dbReference type="ARBA" id="ARBA00022840"/>
    </source>
</evidence>
<dbReference type="GO" id="GO:0019303">
    <property type="term" value="P:D-ribose catabolic process"/>
    <property type="evidence" value="ECO:0007669"/>
    <property type="project" value="UniProtKB-UniRule"/>
</dbReference>
<feature type="binding site" evidence="9">
    <location>
        <position position="259"/>
    </location>
    <ligand>
        <name>K(+)</name>
        <dbReference type="ChEBI" id="CHEBI:29103"/>
    </ligand>
</feature>
<evidence type="ECO:0000256" key="7">
    <source>
        <dbReference type="ARBA" id="ARBA00022958"/>
    </source>
</evidence>
<gene>
    <name evidence="9 11" type="primary">rbsK</name>
    <name evidence="11" type="ORF">GCM10011335_04930</name>
</gene>
<reference evidence="11" key="2">
    <citation type="submission" date="2020-09" db="EMBL/GenBank/DDBJ databases">
        <authorList>
            <person name="Sun Q."/>
            <person name="Zhou Y."/>
        </authorList>
    </citation>
    <scope>NUCLEOTIDE SEQUENCE</scope>
    <source>
        <strain evidence="11">CGMCC 1.15493</strain>
    </source>
</reference>